<dbReference type="PANTHER" id="PTHR43537:SF5">
    <property type="entry name" value="UXU OPERON TRANSCRIPTIONAL REGULATOR"/>
    <property type="match status" value="1"/>
</dbReference>
<accession>A0A2T0RFL0</accession>
<dbReference type="EMBL" id="PVTD01000016">
    <property type="protein sequence ID" value="PRY19958.1"/>
    <property type="molecule type" value="Genomic_DNA"/>
</dbReference>
<gene>
    <name evidence="5" type="ORF">CLV78_11648</name>
</gene>
<dbReference type="GO" id="GO:0003677">
    <property type="term" value="F:DNA binding"/>
    <property type="evidence" value="ECO:0007669"/>
    <property type="project" value="UniProtKB-KW"/>
</dbReference>
<dbReference type="Pfam" id="PF00392">
    <property type="entry name" value="GntR"/>
    <property type="match status" value="1"/>
</dbReference>
<dbReference type="InterPro" id="IPR011711">
    <property type="entry name" value="GntR_C"/>
</dbReference>
<keyword evidence="2" id="KW-0238">DNA-binding</keyword>
<dbReference type="CDD" id="cd07377">
    <property type="entry name" value="WHTH_GntR"/>
    <property type="match status" value="1"/>
</dbReference>
<dbReference type="Proteomes" id="UP000239480">
    <property type="component" value="Unassembled WGS sequence"/>
</dbReference>
<reference evidence="5 6" key="1">
    <citation type="submission" date="2018-03" db="EMBL/GenBank/DDBJ databases">
        <title>Genomic Encyclopedia of Archaeal and Bacterial Type Strains, Phase II (KMG-II): from individual species to whole genera.</title>
        <authorList>
            <person name="Goeker M."/>
        </authorList>
    </citation>
    <scope>NUCLEOTIDE SEQUENCE [LARGE SCALE GENOMIC DNA]</scope>
    <source>
        <strain evidence="5 6">DSM 29328</strain>
    </source>
</reference>
<evidence type="ECO:0000256" key="1">
    <source>
        <dbReference type="ARBA" id="ARBA00023015"/>
    </source>
</evidence>
<dbReference type="InterPro" id="IPR036390">
    <property type="entry name" value="WH_DNA-bd_sf"/>
</dbReference>
<dbReference type="AlphaFoldDB" id="A0A2T0RFL0"/>
<sequence>MEELRKDGSRLFLTVAEQIKNRIDTGEFAPGERLPSERELVKQHGVSRGVVREALVSLQLRGVVDIRVGSGAYVTEAKARANVGVDLDLDDWTSEPFDLIAVRKVVECAAVRLAALTATDAEISLIGEAVDGMKREQRPFVRRHTFDRQFHVTIAESTHNPYYALLINAFWDRWFRLLDDAPSRLARQPENRDAAIKDHEVIYQCLRMRDGDGAAIAMERHLERVKWLFSPVEKEPTKGSERFPSSVSSP</sequence>
<dbReference type="SMART" id="SM00895">
    <property type="entry name" value="FCD"/>
    <property type="match status" value="1"/>
</dbReference>
<dbReference type="GO" id="GO:0003700">
    <property type="term" value="F:DNA-binding transcription factor activity"/>
    <property type="evidence" value="ECO:0007669"/>
    <property type="project" value="InterPro"/>
</dbReference>
<feature type="domain" description="HTH gntR-type" evidence="4">
    <location>
        <begin position="9"/>
        <end position="77"/>
    </location>
</feature>
<dbReference type="SMART" id="SM00345">
    <property type="entry name" value="HTH_GNTR"/>
    <property type="match status" value="1"/>
</dbReference>
<evidence type="ECO:0000313" key="5">
    <source>
        <dbReference type="EMBL" id="PRY19958.1"/>
    </source>
</evidence>
<keyword evidence="6" id="KW-1185">Reference proteome</keyword>
<evidence type="ECO:0000256" key="3">
    <source>
        <dbReference type="ARBA" id="ARBA00023163"/>
    </source>
</evidence>
<name>A0A2T0RFL0_9RHOB</name>
<organism evidence="5 6">
    <name type="scientific">Aliiruegeria haliotis</name>
    <dbReference type="NCBI Taxonomy" id="1280846"/>
    <lineage>
        <taxon>Bacteria</taxon>
        <taxon>Pseudomonadati</taxon>
        <taxon>Pseudomonadota</taxon>
        <taxon>Alphaproteobacteria</taxon>
        <taxon>Rhodobacterales</taxon>
        <taxon>Roseobacteraceae</taxon>
        <taxon>Aliiruegeria</taxon>
    </lineage>
</organism>
<dbReference type="Gene3D" id="1.20.120.530">
    <property type="entry name" value="GntR ligand-binding domain-like"/>
    <property type="match status" value="1"/>
</dbReference>
<dbReference type="Gene3D" id="1.10.10.10">
    <property type="entry name" value="Winged helix-like DNA-binding domain superfamily/Winged helix DNA-binding domain"/>
    <property type="match status" value="1"/>
</dbReference>
<evidence type="ECO:0000256" key="2">
    <source>
        <dbReference type="ARBA" id="ARBA00023125"/>
    </source>
</evidence>
<keyword evidence="1" id="KW-0805">Transcription regulation</keyword>
<dbReference type="RefSeq" id="WP_146136760.1">
    <property type="nucleotide sequence ID" value="NZ_PVTD01000016.1"/>
</dbReference>
<dbReference type="Pfam" id="PF07729">
    <property type="entry name" value="FCD"/>
    <property type="match status" value="1"/>
</dbReference>
<dbReference type="SUPFAM" id="SSF48008">
    <property type="entry name" value="GntR ligand-binding domain-like"/>
    <property type="match status" value="1"/>
</dbReference>
<keyword evidence="3" id="KW-0804">Transcription</keyword>
<dbReference type="InterPro" id="IPR000524">
    <property type="entry name" value="Tscrpt_reg_HTH_GntR"/>
</dbReference>
<evidence type="ECO:0000259" key="4">
    <source>
        <dbReference type="PROSITE" id="PS50949"/>
    </source>
</evidence>
<dbReference type="PRINTS" id="PR00035">
    <property type="entry name" value="HTHGNTR"/>
</dbReference>
<comment type="caution">
    <text evidence="5">The sequence shown here is derived from an EMBL/GenBank/DDBJ whole genome shotgun (WGS) entry which is preliminary data.</text>
</comment>
<dbReference type="PROSITE" id="PS50949">
    <property type="entry name" value="HTH_GNTR"/>
    <property type="match status" value="1"/>
</dbReference>
<dbReference type="InterPro" id="IPR036388">
    <property type="entry name" value="WH-like_DNA-bd_sf"/>
</dbReference>
<protein>
    <submittedName>
        <fullName evidence="5">GntR family transcriptional regulator</fullName>
    </submittedName>
</protein>
<proteinExistence type="predicted"/>
<dbReference type="SUPFAM" id="SSF46785">
    <property type="entry name" value="Winged helix' DNA-binding domain"/>
    <property type="match status" value="1"/>
</dbReference>
<dbReference type="InterPro" id="IPR008920">
    <property type="entry name" value="TF_FadR/GntR_C"/>
</dbReference>
<dbReference type="PANTHER" id="PTHR43537">
    <property type="entry name" value="TRANSCRIPTIONAL REGULATOR, GNTR FAMILY"/>
    <property type="match status" value="1"/>
</dbReference>
<evidence type="ECO:0000313" key="6">
    <source>
        <dbReference type="Proteomes" id="UP000239480"/>
    </source>
</evidence>